<dbReference type="Pfam" id="PF13356">
    <property type="entry name" value="Arm-DNA-bind_3"/>
    <property type="match status" value="1"/>
</dbReference>
<dbReference type="Gene3D" id="3.30.160.390">
    <property type="entry name" value="Integrase, DNA-binding domain"/>
    <property type="match status" value="1"/>
</dbReference>
<sequence>MSRLAIPLSDLQCRTAKTRERAYKLFGGEGMYLFVKPSGVKTWRLKYTKPSGKEGTLIIGKIGQRAVVDSNPGSQNLKATLDRGGSPKVRLASGGSHGHSDVMDAYFYQCAHCGNSSPFIAALQQPIRLAISCANLRPSLSSGRRRAFLPLLQPRSYKALRHSPS</sequence>
<evidence type="ECO:0000313" key="3">
    <source>
        <dbReference type="Proteomes" id="UP000274541"/>
    </source>
</evidence>
<name>A0A0Q0DIL7_PSEAP</name>
<evidence type="ECO:0000259" key="1">
    <source>
        <dbReference type="Pfam" id="PF13356"/>
    </source>
</evidence>
<dbReference type="AlphaFoldDB" id="A0A0Q0DIL7"/>
<feature type="domain" description="Integrase DNA-binding" evidence="1">
    <location>
        <begin position="8"/>
        <end position="88"/>
    </location>
</feature>
<organism evidence="2 3">
    <name type="scientific">Pseudomonas syringae pv. aptata</name>
    <dbReference type="NCBI Taxonomy" id="83167"/>
    <lineage>
        <taxon>Bacteria</taxon>
        <taxon>Pseudomonadati</taxon>
        <taxon>Pseudomonadota</taxon>
        <taxon>Gammaproteobacteria</taxon>
        <taxon>Pseudomonadales</taxon>
        <taxon>Pseudomonadaceae</taxon>
        <taxon>Pseudomonas</taxon>
        <taxon>Pseudomonas syringae</taxon>
    </lineage>
</organism>
<reference evidence="2 3" key="1">
    <citation type="submission" date="2018-08" db="EMBL/GenBank/DDBJ databases">
        <title>Recombination of ecologically and evolutionarily significant loci maintains genetic cohesion in the Pseudomonas syringae species complex.</title>
        <authorList>
            <person name="Dillon M."/>
            <person name="Thakur S."/>
            <person name="Almeida R.N.D."/>
            <person name="Weir B.S."/>
            <person name="Guttman D.S."/>
        </authorList>
    </citation>
    <scope>NUCLEOTIDE SEQUENCE [LARGE SCALE GENOMIC DNA]</scope>
    <source>
        <strain evidence="2 3">ICMP 4388</strain>
    </source>
</reference>
<dbReference type="Proteomes" id="UP000274541">
    <property type="component" value="Unassembled WGS sequence"/>
</dbReference>
<dbReference type="InterPro" id="IPR025166">
    <property type="entry name" value="Integrase_DNA_bind_dom"/>
</dbReference>
<comment type="caution">
    <text evidence="2">The sequence shown here is derived from an EMBL/GenBank/DDBJ whole genome shotgun (WGS) entry which is preliminary data.</text>
</comment>
<accession>A0A0Q0DIL7</accession>
<dbReference type="EMBL" id="RBPX01000379">
    <property type="protein sequence ID" value="RMO57614.1"/>
    <property type="molecule type" value="Genomic_DNA"/>
</dbReference>
<evidence type="ECO:0000313" key="2">
    <source>
        <dbReference type="EMBL" id="RMO57614.1"/>
    </source>
</evidence>
<protein>
    <submittedName>
        <fullName evidence="2">Integrase protein</fullName>
    </submittedName>
</protein>
<proteinExistence type="predicted"/>
<gene>
    <name evidence="2" type="ORF">ALQ37_03564</name>
</gene>
<dbReference type="RefSeq" id="WP_057446062.1">
    <property type="nucleotide sequence ID" value="NZ_JBPDUT010000002.1"/>
</dbReference>
<dbReference type="InterPro" id="IPR038488">
    <property type="entry name" value="Integrase_DNA-bd_sf"/>
</dbReference>